<dbReference type="PANTHER" id="PTHR45947:SF3">
    <property type="entry name" value="SULFOQUINOVOSYL TRANSFERASE SQD2"/>
    <property type="match status" value="1"/>
</dbReference>
<feature type="domain" description="Glycosyl transferase family 1" evidence="3">
    <location>
        <begin position="191"/>
        <end position="347"/>
    </location>
</feature>
<evidence type="ECO:0000256" key="2">
    <source>
        <dbReference type="ARBA" id="ARBA00022679"/>
    </source>
</evidence>
<dbReference type="PANTHER" id="PTHR45947">
    <property type="entry name" value="SULFOQUINOVOSYL TRANSFERASE SQD2"/>
    <property type="match status" value="1"/>
</dbReference>
<dbReference type="Proteomes" id="UP000645217">
    <property type="component" value="Unassembled WGS sequence"/>
</dbReference>
<keyword evidence="2 5" id="KW-0808">Transferase</keyword>
<evidence type="ECO:0000313" key="5">
    <source>
        <dbReference type="EMBL" id="GGK95607.1"/>
    </source>
</evidence>
<dbReference type="RefSeq" id="WP_189164770.1">
    <property type="nucleotide sequence ID" value="NZ_BMNT01000023.1"/>
</dbReference>
<feature type="domain" description="Glycosyltransferase subfamily 4-like N-terminal" evidence="4">
    <location>
        <begin position="18"/>
        <end position="181"/>
    </location>
</feature>
<reference evidence="5" key="2">
    <citation type="submission" date="2020-09" db="EMBL/GenBank/DDBJ databases">
        <authorList>
            <person name="Sun Q."/>
            <person name="Ohkuma M."/>
        </authorList>
    </citation>
    <scope>NUCLEOTIDE SEQUENCE</scope>
    <source>
        <strain evidence="5">JCM 13064</strain>
    </source>
</reference>
<organism evidence="5 6">
    <name type="scientific">Sphaerisporangium melleum</name>
    <dbReference type="NCBI Taxonomy" id="321316"/>
    <lineage>
        <taxon>Bacteria</taxon>
        <taxon>Bacillati</taxon>
        <taxon>Actinomycetota</taxon>
        <taxon>Actinomycetes</taxon>
        <taxon>Streptosporangiales</taxon>
        <taxon>Streptosporangiaceae</taxon>
        <taxon>Sphaerisporangium</taxon>
    </lineage>
</organism>
<evidence type="ECO:0000259" key="3">
    <source>
        <dbReference type="Pfam" id="PF00534"/>
    </source>
</evidence>
<evidence type="ECO:0000259" key="4">
    <source>
        <dbReference type="Pfam" id="PF13439"/>
    </source>
</evidence>
<protein>
    <submittedName>
        <fullName evidence="5">Glycosyl transferase</fullName>
    </submittedName>
</protein>
<dbReference type="GO" id="GO:0016757">
    <property type="term" value="F:glycosyltransferase activity"/>
    <property type="evidence" value="ECO:0007669"/>
    <property type="project" value="UniProtKB-KW"/>
</dbReference>
<sequence length="392" mass="41638">MNIAIVSVAALPADIPAIARELTGSHRVTIYTRRSAADRKPRVKVATGVTIEYLDAGPVEPLPEHALMPHISAFSARLRERWGKERPDVIHAHSWTGGLAAIAAAEGLDVPVVQTFHQLGSARIRQGAGREQAARVRLERAIGRRADAVIATCAGEGEELIRLGVPRKSIAVVPHGVDTDRFRRQGPSMARSERPRLVHVGHITQGGGAHTAIRALDGIPGAELLIAGGPVAGAPDTERDLEELRLLAKEVGVEDRVTLLGHVPHTSIPKLMRSADVVLSLPIAVPNGKVALEAMACGVPVVASATGAHMDSVVDGVTGLLVRPGDPAAIARRTRLLLGDLTRRTALGFAGADRAESRYSMERISRELVRVYDTVTGRAEPAEIEAEDVEAA</sequence>
<dbReference type="EMBL" id="BMNT01000023">
    <property type="protein sequence ID" value="GGK95607.1"/>
    <property type="molecule type" value="Genomic_DNA"/>
</dbReference>
<gene>
    <name evidence="5" type="ORF">GCM10007964_42370</name>
</gene>
<evidence type="ECO:0000313" key="6">
    <source>
        <dbReference type="Proteomes" id="UP000645217"/>
    </source>
</evidence>
<keyword evidence="1" id="KW-0328">Glycosyltransferase</keyword>
<dbReference type="Pfam" id="PF00534">
    <property type="entry name" value="Glycos_transf_1"/>
    <property type="match status" value="1"/>
</dbReference>
<name>A0A917R8D8_9ACTN</name>
<evidence type="ECO:0000256" key="1">
    <source>
        <dbReference type="ARBA" id="ARBA00022676"/>
    </source>
</evidence>
<dbReference type="GO" id="GO:1901137">
    <property type="term" value="P:carbohydrate derivative biosynthetic process"/>
    <property type="evidence" value="ECO:0007669"/>
    <property type="project" value="UniProtKB-ARBA"/>
</dbReference>
<dbReference type="Pfam" id="PF13439">
    <property type="entry name" value="Glyco_transf_4"/>
    <property type="match status" value="1"/>
</dbReference>
<dbReference type="InterPro" id="IPR001296">
    <property type="entry name" value="Glyco_trans_1"/>
</dbReference>
<dbReference type="Gene3D" id="3.40.50.2000">
    <property type="entry name" value="Glycogen Phosphorylase B"/>
    <property type="match status" value="2"/>
</dbReference>
<dbReference type="SUPFAM" id="SSF53756">
    <property type="entry name" value="UDP-Glycosyltransferase/glycogen phosphorylase"/>
    <property type="match status" value="1"/>
</dbReference>
<dbReference type="AlphaFoldDB" id="A0A917R8D8"/>
<proteinExistence type="predicted"/>
<dbReference type="InterPro" id="IPR028098">
    <property type="entry name" value="Glyco_trans_4-like_N"/>
</dbReference>
<accession>A0A917R8D8</accession>
<keyword evidence="6" id="KW-1185">Reference proteome</keyword>
<reference evidence="5" key="1">
    <citation type="journal article" date="2014" name="Int. J. Syst. Evol. Microbiol.">
        <title>Complete genome sequence of Corynebacterium casei LMG S-19264T (=DSM 44701T), isolated from a smear-ripened cheese.</title>
        <authorList>
            <consortium name="US DOE Joint Genome Institute (JGI-PGF)"/>
            <person name="Walter F."/>
            <person name="Albersmeier A."/>
            <person name="Kalinowski J."/>
            <person name="Ruckert C."/>
        </authorList>
    </citation>
    <scope>NUCLEOTIDE SEQUENCE</scope>
    <source>
        <strain evidence="5">JCM 13064</strain>
    </source>
</reference>
<comment type="caution">
    <text evidence="5">The sequence shown here is derived from an EMBL/GenBank/DDBJ whole genome shotgun (WGS) entry which is preliminary data.</text>
</comment>
<dbReference type="InterPro" id="IPR050194">
    <property type="entry name" value="Glycosyltransferase_grp1"/>
</dbReference>